<dbReference type="Gene3D" id="3.40.50.10810">
    <property type="entry name" value="Tandem AAA-ATPase domain"/>
    <property type="match status" value="1"/>
</dbReference>
<name>I7MD77_TETTS</name>
<keyword evidence="7" id="KW-0067">ATP-binding</keyword>
<dbReference type="InterPro" id="IPR017907">
    <property type="entry name" value="Znf_RING_CS"/>
</dbReference>
<dbReference type="AlphaFoldDB" id="I7MD77"/>
<evidence type="ECO:0000259" key="13">
    <source>
        <dbReference type="PROSITE" id="PS51194"/>
    </source>
</evidence>
<keyword evidence="1" id="KW-0479">Metal-binding</keyword>
<evidence type="ECO:0000313" key="14">
    <source>
        <dbReference type="EMBL" id="EAR85640.2"/>
    </source>
</evidence>
<dbReference type="RefSeq" id="XP_001033303.2">
    <property type="nucleotide sequence ID" value="XM_001033303.2"/>
</dbReference>
<dbReference type="STRING" id="312017.I7MD77"/>
<protein>
    <submittedName>
        <fullName evidence="14">SNF2 family amine-terminal domain protein</fullName>
    </submittedName>
</protein>
<feature type="domain" description="Helicase C-terminal" evidence="13">
    <location>
        <begin position="979"/>
        <end position="1178"/>
    </location>
</feature>
<feature type="transmembrane region" description="Helical" evidence="10">
    <location>
        <begin position="7"/>
        <end position="26"/>
    </location>
</feature>
<evidence type="ECO:0000256" key="7">
    <source>
        <dbReference type="ARBA" id="ARBA00022840"/>
    </source>
</evidence>
<evidence type="ECO:0000256" key="9">
    <source>
        <dbReference type="SAM" id="MobiDB-lite"/>
    </source>
</evidence>
<dbReference type="eggNOG" id="KOG1001">
    <property type="taxonomic scope" value="Eukaryota"/>
</dbReference>
<dbReference type="GO" id="GO:0016787">
    <property type="term" value="F:hydrolase activity"/>
    <property type="evidence" value="ECO:0007669"/>
    <property type="project" value="UniProtKB-KW"/>
</dbReference>
<keyword evidence="6" id="KW-0862">Zinc</keyword>
<evidence type="ECO:0000256" key="1">
    <source>
        <dbReference type="ARBA" id="ARBA00022723"/>
    </source>
</evidence>
<feature type="region of interest" description="Disordered" evidence="9">
    <location>
        <begin position="1053"/>
        <end position="1081"/>
    </location>
</feature>
<feature type="domain" description="RING-type" evidence="11">
    <location>
        <begin position="903"/>
        <end position="941"/>
    </location>
</feature>
<dbReference type="SMART" id="SM00487">
    <property type="entry name" value="DEXDc"/>
    <property type="match status" value="1"/>
</dbReference>
<keyword evidence="2" id="KW-0547">Nucleotide-binding</keyword>
<evidence type="ECO:0000256" key="8">
    <source>
        <dbReference type="PROSITE-ProRule" id="PRU00175"/>
    </source>
</evidence>
<dbReference type="Gene3D" id="3.40.50.300">
    <property type="entry name" value="P-loop containing nucleotide triphosphate hydrolases"/>
    <property type="match status" value="2"/>
</dbReference>
<dbReference type="InterPro" id="IPR013083">
    <property type="entry name" value="Znf_RING/FYVE/PHD"/>
</dbReference>
<sequence>MNLKASSVNLIKNVIILFIFGIYLKISLKVKSNNQSENNHLHSDQYQEDETYQILTNPFQYQIQMSSQNYQNYNNNPSYQPLQIEYANQNYDYQLESFQQDCNMTNYFQTEQDNRNQHSQDQFRNDFKNQNYFEPNQCDVDNQEFKFQVDRLQSSGEFFKCLDFLAIKNYDKFQDQYQYLGALQTTLSTDLKKFDFINPNQVYQGKIQPGKILKISWQNYSSKKYLDFYELHEEMNTLVLHNNQYIGYIDHTYSFIWGYLLNNKIVNIYPYFFSKEGNKIHILLEVYINPKFLKAPFDQNNNQQYSFNKCIKYIDQVALKILLNILRLQITSPSLIERDLQKYFQKFNILRNQVFPKVLISCKKTFNYYKTQLQNFPNHFVDFYSQVNKEIEMLKSQKHFKQIHFTEPIQANINYPSKMQNIYYCKKQNQKDFIKNINNVVIISAEKSSQEDSIDNENSYRFYQQAQQPSDVVSNLHPYQLQGLQWLLYRERRVDNLYIPTMRNQLQDQKTKIDIDYEEIELVGGQKIYRNIINNKFQYEFPEQQDIFGGILADEMGLGKTLTIISLIHETKKERTSKYGTLIITPSNLVNQWENQFKNHSKADSISILNLQQKNNRSKSFEDYDVVICSYNIICMLFESYDLSDKIFNQQWERIILDEAQKIKNKQSKVSEACFEIQSKYKWCLTGTPLENSIDDIYSLIRFLNIPKYSDWNWWRQNVKNTKNQEQKSNSFKIINQIIENLTLRRTKKSQYANGESITSIPEKQIQNIYIDLFDNEKNIYDKIFQKTQQVYKFFKQNSNKKDKNYMHVFEVLTKLRRFCVHPSLTFKIEEEAIQVSENSTNDIISKINSFLNEIQSKIQQQNKNNKESNQNNDEKNQEPQNNISQYQKEVIQQIKDGQFQVCSVCLEDIKYHSISSCLHVFCSSCLEQSIQTNHKCPLCRKHLSMSDMLDFVDEGAVIHQQLSHYLNDEIISGSKIQKTVEIIEEIHKKGEKVIVFSQWIDTLNLLEKHLQKKQISFMRFEGKLTKSQKQKSLYHFENQTTNADLLQASTLKEDSSQQEQTMGQEEQYDNSNQNQENTSQTPTVLLASLMSGYVGLNLTGANNLILCDSWWNPAVEDQAINRIHRLGQQKQTYIYKMICKDTIEEKIQQINDQKRDIFQTIFNSSEQNKNKKAKEFLQQILN</sequence>
<dbReference type="Pfam" id="PF00176">
    <property type="entry name" value="SNF2-rel_dom"/>
    <property type="match status" value="1"/>
</dbReference>
<organism evidence="14 15">
    <name type="scientific">Tetrahymena thermophila (strain SB210)</name>
    <dbReference type="NCBI Taxonomy" id="312017"/>
    <lineage>
        <taxon>Eukaryota</taxon>
        <taxon>Sar</taxon>
        <taxon>Alveolata</taxon>
        <taxon>Ciliophora</taxon>
        <taxon>Intramacronucleata</taxon>
        <taxon>Oligohymenophorea</taxon>
        <taxon>Hymenostomatida</taxon>
        <taxon>Tetrahymenina</taxon>
        <taxon>Tetrahymenidae</taxon>
        <taxon>Tetrahymena</taxon>
    </lineage>
</organism>
<accession>I7MD77</accession>
<dbReference type="FunCoup" id="I7MD77">
    <property type="interactions" value="72"/>
</dbReference>
<dbReference type="InterPro" id="IPR001841">
    <property type="entry name" value="Znf_RING"/>
</dbReference>
<keyword evidence="10" id="KW-0812">Transmembrane</keyword>
<evidence type="ECO:0000256" key="2">
    <source>
        <dbReference type="ARBA" id="ARBA00022741"/>
    </source>
</evidence>
<dbReference type="PROSITE" id="PS00518">
    <property type="entry name" value="ZF_RING_1"/>
    <property type="match status" value="1"/>
</dbReference>
<dbReference type="OrthoDB" id="448448at2759"/>
<dbReference type="InterPro" id="IPR027417">
    <property type="entry name" value="P-loop_NTPase"/>
</dbReference>
<evidence type="ECO:0000256" key="6">
    <source>
        <dbReference type="ARBA" id="ARBA00022833"/>
    </source>
</evidence>
<dbReference type="SMART" id="SM00184">
    <property type="entry name" value="RING"/>
    <property type="match status" value="1"/>
</dbReference>
<keyword evidence="15" id="KW-1185">Reference proteome</keyword>
<dbReference type="PANTHER" id="PTHR45626">
    <property type="entry name" value="TRANSCRIPTION TERMINATION FACTOR 2-RELATED"/>
    <property type="match status" value="1"/>
</dbReference>
<dbReference type="KEGG" id="tet:TTHERM_00420480"/>
<keyword evidence="4" id="KW-0378">Hydrolase</keyword>
<gene>
    <name evidence="14" type="ORF">TTHERM_00420480</name>
</gene>
<dbReference type="PROSITE" id="PS51192">
    <property type="entry name" value="HELICASE_ATP_BIND_1"/>
    <property type="match status" value="1"/>
</dbReference>
<reference evidence="15" key="1">
    <citation type="journal article" date="2006" name="PLoS Biol.">
        <title>Macronuclear genome sequence of the ciliate Tetrahymena thermophila, a model eukaryote.</title>
        <authorList>
            <person name="Eisen J.A."/>
            <person name="Coyne R.S."/>
            <person name="Wu M."/>
            <person name="Wu D."/>
            <person name="Thiagarajan M."/>
            <person name="Wortman J.R."/>
            <person name="Badger J.H."/>
            <person name="Ren Q."/>
            <person name="Amedeo P."/>
            <person name="Jones K.M."/>
            <person name="Tallon L.J."/>
            <person name="Delcher A.L."/>
            <person name="Salzberg S.L."/>
            <person name="Silva J.C."/>
            <person name="Haas B.J."/>
            <person name="Majoros W.H."/>
            <person name="Farzad M."/>
            <person name="Carlton J.M."/>
            <person name="Smith R.K. Jr."/>
            <person name="Garg J."/>
            <person name="Pearlman R.E."/>
            <person name="Karrer K.M."/>
            <person name="Sun L."/>
            <person name="Manning G."/>
            <person name="Elde N.C."/>
            <person name="Turkewitz A.P."/>
            <person name="Asai D.J."/>
            <person name="Wilkes D.E."/>
            <person name="Wang Y."/>
            <person name="Cai H."/>
            <person name="Collins K."/>
            <person name="Stewart B.A."/>
            <person name="Lee S.R."/>
            <person name="Wilamowska K."/>
            <person name="Weinberg Z."/>
            <person name="Ruzzo W.L."/>
            <person name="Wloga D."/>
            <person name="Gaertig J."/>
            <person name="Frankel J."/>
            <person name="Tsao C.-C."/>
            <person name="Gorovsky M.A."/>
            <person name="Keeling P.J."/>
            <person name="Waller R.F."/>
            <person name="Patron N.J."/>
            <person name="Cherry J.M."/>
            <person name="Stover N.A."/>
            <person name="Krieger C.J."/>
            <person name="del Toro C."/>
            <person name="Ryder H.F."/>
            <person name="Williamson S.C."/>
            <person name="Barbeau R.A."/>
            <person name="Hamilton E.P."/>
            <person name="Orias E."/>
        </authorList>
    </citation>
    <scope>NUCLEOTIDE SEQUENCE [LARGE SCALE GENOMIC DNA]</scope>
    <source>
        <strain evidence="15">SB210</strain>
    </source>
</reference>
<evidence type="ECO:0000259" key="11">
    <source>
        <dbReference type="PROSITE" id="PS50089"/>
    </source>
</evidence>
<keyword evidence="10" id="KW-1133">Transmembrane helix</keyword>
<proteinExistence type="predicted"/>
<feature type="compositionally biased region" description="Low complexity" evidence="9">
    <location>
        <begin position="1071"/>
        <end position="1081"/>
    </location>
</feature>
<dbReference type="EMBL" id="GG662536">
    <property type="protein sequence ID" value="EAR85640.2"/>
    <property type="molecule type" value="Genomic_DNA"/>
</dbReference>
<dbReference type="PROSITE" id="PS50089">
    <property type="entry name" value="ZF_RING_2"/>
    <property type="match status" value="1"/>
</dbReference>
<dbReference type="GO" id="GO:0008270">
    <property type="term" value="F:zinc ion binding"/>
    <property type="evidence" value="ECO:0007669"/>
    <property type="project" value="UniProtKB-KW"/>
</dbReference>
<dbReference type="GeneID" id="7831442"/>
<keyword evidence="3 8" id="KW-0863">Zinc-finger</keyword>
<evidence type="ECO:0000313" key="15">
    <source>
        <dbReference type="Proteomes" id="UP000009168"/>
    </source>
</evidence>
<dbReference type="GO" id="GO:0008094">
    <property type="term" value="F:ATP-dependent activity, acting on DNA"/>
    <property type="evidence" value="ECO:0007669"/>
    <property type="project" value="TreeGrafter"/>
</dbReference>
<dbReference type="PROSITE" id="PS51194">
    <property type="entry name" value="HELICASE_CTER"/>
    <property type="match status" value="1"/>
</dbReference>
<dbReference type="Gene3D" id="3.30.40.10">
    <property type="entry name" value="Zinc/RING finger domain, C3HC4 (zinc finger)"/>
    <property type="match status" value="1"/>
</dbReference>
<feature type="region of interest" description="Disordered" evidence="9">
    <location>
        <begin position="859"/>
        <end position="880"/>
    </location>
</feature>
<dbReference type="InterPro" id="IPR000330">
    <property type="entry name" value="SNF2_N"/>
</dbReference>
<dbReference type="SUPFAM" id="SSF57850">
    <property type="entry name" value="RING/U-box"/>
    <property type="match status" value="1"/>
</dbReference>
<dbReference type="Pfam" id="PF13923">
    <property type="entry name" value="zf-C3HC4_2"/>
    <property type="match status" value="1"/>
</dbReference>
<dbReference type="InterPro" id="IPR049730">
    <property type="entry name" value="SNF2/RAD54-like_C"/>
</dbReference>
<dbReference type="InParanoid" id="I7MD77"/>
<dbReference type="GO" id="GO:0004386">
    <property type="term" value="F:helicase activity"/>
    <property type="evidence" value="ECO:0007669"/>
    <property type="project" value="UniProtKB-KW"/>
</dbReference>
<dbReference type="GO" id="GO:0006281">
    <property type="term" value="P:DNA repair"/>
    <property type="evidence" value="ECO:0007669"/>
    <property type="project" value="TreeGrafter"/>
</dbReference>
<dbReference type="CDD" id="cd18008">
    <property type="entry name" value="DEXDc_SHPRH-like"/>
    <property type="match status" value="1"/>
</dbReference>
<feature type="domain" description="Helicase ATP-binding" evidence="12">
    <location>
        <begin position="541"/>
        <end position="707"/>
    </location>
</feature>
<dbReference type="GO" id="GO:0005524">
    <property type="term" value="F:ATP binding"/>
    <property type="evidence" value="ECO:0007669"/>
    <property type="project" value="UniProtKB-KW"/>
</dbReference>
<dbReference type="GO" id="GO:0005634">
    <property type="term" value="C:nucleus"/>
    <property type="evidence" value="ECO:0007669"/>
    <property type="project" value="TreeGrafter"/>
</dbReference>
<dbReference type="SUPFAM" id="SSF52540">
    <property type="entry name" value="P-loop containing nucleoside triphosphate hydrolases"/>
    <property type="match status" value="2"/>
</dbReference>
<evidence type="ECO:0000256" key="4">
    <source>
        <dbReference type="ARBA" id="ARBA00022801"/>
    </source>
</evidence>
<keyword evidence="5" id="KW-0347">Helicase</keyword>
<dbReference type="InterPro" id="IPR038718">
    <property type="entry name" value="SNF2-like_sf"/>
</dbReference>
<dbReference type="Proteomes" id="UP000009168">
    <property type="component" value="Unassembled WGS sequence"/>
</dbReference>
<dbReference type="InterPro" id="IPR014001">
    <property type="entry name" value="Helicase_ATP-bd"/>
</dbReference>
<dbReference type="PANTHER" id="PTHR45626:SF22">
    <property type="entry name" value="DNA REPAIR PROTEIN RAD5"/>
    <property type="match status" value="1"/>
</dbReference>
<evidence type="ECO:0000256" key="3">
    <source>
        <dbReference type="ARBA" id="ARBA00022771"/>
    </source>
</evidence>
<feature type="compositionally biased region" description="Low complexity" evidence="9">
    <location>
        <begin position="859"/>
        <end position="872"/>
    </location>
</feature>
<evidence type="ECO:0000256" key="5">
    <source>
        <dbReference type="ARBA" id="ARBA00022806"/>
    </source>
</evidence>
<keyword evidence="10" id="KW-0472">Membrane</keyword>
<dbReference type="SMART" id="SM00490">
    <property type="entry name" value="HELICc"/>
    <property type="match status" value="1"/>
</dbReference>
<dbReference type="Pfam" id="PF00271">
    <property type="entry name" value="Helicase_C"/>
    <property type="match status" value="1"/>
</dbReference>
<dbReference type="InterPro" id="IPR001650">
    <property type="entry name" value="Helicase_C-like"/>
</dbReference>
<evidence type="ECO:0000259" key="12">
    <source>
        <dbReference type="PROSITE" id="PS51192"/>
    </source>
</evidence>
<dbReference type="InterPro" id="IPR050628">
    <property type="entry name" value="SNF2_RAD54_helicase_TF"/>
</dbReference>
<dbReference type="CDD" id="cd18793">
    <property type="entry name" value="SF2_C_SNF"/>
    <property type="match status" value="1"/>
</dbReference>
<evidence type="ECO:0000256" key="10">
    <source>
        <dbReference type="SAM" id="Phobius"/>
    </source>
</evidence>